<dbReference type="AlphaFoldDB" id="A0A2N0QIN5"/>
<dbReference type="PANTHER" id="PTHR11695:SF294">
    <property type="entry name" value="RETICULON-4-INTERACTING PROTEIN 1, MITOCHONDRIAL"/>
    <property type="match status" value="1"/>
</dbReference>
<evidence type="ECO:0000313" key="2">
    <source>
        <dbReference type="EMBL" id="PKC50908.1"/>
    </source>
</evidence>
<reference evidence="2 3" key="1">
    <citation type="submission" date="2017-10" db="EMBL/GenBank/DDBJ databases">
        <title>Extensive intraspecific genome diversity in a model arbuscular mycorrhizal fungus.</title>
        <authorList>
            <person name="Chen E.C.H."/>
            <person name="Morin E."/>
            <person name="Baudet D."/>
            <person name="Noel J."/>
            <person name="Ndikumana S."/>
            <person name="Charron P."/>
            <person name="St-Onge C."/>
            <person name="Giorgi J."/>
            <person name="Grigoriev I.V."/>
            <person name="Roux C."/>
            <person name="Martin F.M."/>
            <person name="Corradi N."/>
        </authorList>
    </citation>
    <scope>NUCLEOTIDE SEQUENCE [LARGE SCALE GENOMIC DNA]</scope>
    <source>
        <strain evidence="2 3">A1</strain>
    </source>
</reference>
<dbReference type="InterPro" id="IPR011032">
    <property type="entry name" value="GroES-like_sf"/>
</dbReference>
<protein>
    <submittedName>
        <fullName evidence="2">GroES-like protein</fullName>
    </submittedName>
</protein>
<dbReference type="PANTHER" id="PTHR11695">
    <property type="entry name" value="ALCOHOL DEHYDROGENASE RELATED"/>
    <property type="match status" value="1"/>
</dbReference>
<comment type="caution">
    <text evidence="2">The sequence shown here is derived from an EMBL/GenBank/DDBJ whole genome shotgun (WGS) entry which is preliminary data.</text>
</comment>
<feature type="non-terminal residue" evidence="2">
    <location>
        <position position="70"/>
    </location>
</feature>
<sequence>ILGNDFSGVVSKVGAKVTRFKVGDEIYARPRKNKIGTFAEYIAVNEDDIALKPKNLTFEEAASIPLVGLT</sequence>
<evidence type="ECO:0000313" key="3">
    <source>
        <dbReference type="Proteomes" id="UP000232688"/>
    </source>
</evidence>
<dbReference type="InterPro" id="IPR050700">
    <property type="entry name" value="YIM1/Zinc_Alcohol_DH_Fams"/>
</dbReference>
<feature type="non-terminal residue" evidence="2">
    <location>
        <position position="1"/>
    </location>
</feature>
<dbReference type="EMBL" id="LLXH01008773">
    <property type="protein sequence ID" value="PKC50908.1"/>
    <property type="molecule type" value="Genomic_DNA"/>
</dbReference>
<dbReference type="Pfam" id="PF08240">
    <property type="entry name" value="ADH_N"/>
    <property type="match status" value="1"/>
</dbReference>
<dbReference type="InterPro" id="IPR013154">
    <property type="entry name" value="ADH-like_N"/>
</dbReference>
<dbReference type="VEuPathDB" id="FungiDB:RhiirA1_327025"/>
<dbReference type="SUPFAM" id="SSF50129">
    <property type="entry name" value="GroES-like"/>
    <property type="match status" value="1"/>
</dbReference>
<gene>
    <name evidence="2" type="ORF">RhiirA1_327025</name>
</gene>
<organism evidence="2 3">
    <name type="scientific">Rhizophagus irregularis</name>
    <dbReference type="NCBI Taxonomy" id="588596"/>
    <lineage>
        <taxon>Eukaryota</taxon>
        <taxon>Fungi</taxon>
        <taxon>Fungi incertae sedis</taxon>
        <taxon>Mucoromycota</taxon>
        <taxon>Glomeromycotina</taxon>
        <taxon>Glomeromycetes</taxon>
        <taxon>Glomerales</taxon>
        <taxon>Glomeraceae</taxon>
        <taxon>Rhizophagus</taxon>
    </lineage>
</organism>
<proteinExistence type="predicted"/>
<accession>A0A2N0QIN5</accession>
<name>A0A2N0QIN5_9GLOM</name>
<evidence type="ECO:0000259" key="1">
    <source>
        <dbReference type="Pfam" id="PF08240"/>
    </source>
</evidence>
<dbReference type="Gene3D" id="3.90.180.10">
    <property type="entry name" value="Medium-chain alcohol dehydrogenases, catalytic domain"/>
    <property type="match status" value="1"/>
</dbReference>
<dbReference type="Proteomes" id="UP000232688">
    <property type="component" value="Unassembled WGS sequence"/>
</dbReference>
<feature type="domain" description="Alcohol dehydrogenase-like N-terminal" evidence="1">
    <location>
        <begin position="1"/>
        <end position="53"/>
    </location>
</feature>
<reference evidence="2 3" key="2">
    <citation type="submission" date="2017-10" db="EMBL/GenBank/DDBJ databases">
        <title>Genome analyses suggest a sexual origin of heterokaryosis in a supposedly ancient asexual fungus.</title>
        <authorList>
            <person name="Corradi N."/>
            <person name="Sedzielewska K."/>
            <person name="Noel J."/>
            <person name="Charron P."/>
            <person name="Farinelli L."/>
            <person name="Marton T."/>
            <person name="Kruger M."/>
            <person name="Pelin A."/>
            <person name="Brachmann A."/>
            <person name="Corradi N."/>
        </authorList>
    </citation>
    <scope>NUCLEOTIDE SEQUENCE [LARGE SCALE GENOMIC DNA]</scope>
    <source>
        <strain evidence="2 3">A1</strain>
    </source>
</reference>